<dbReference type="Pfam" id="PF00107">
    <property type="entry name" value="ADH_zinc_N"/>
    <property type="match status" value="1"/>
</dbReference>
<sequence length="321" mass="34281">MKAAYINQVGDAGEIQFGELPTPELHEDDVLIKVKAVSVNNVDTFVRSGGFKTNLTFPFVIGRDAVGEVLESGSQVTQFHAGQLVWTNSMGYDGRQGITSEFAAIPAERLNAVPDGVDPIQLIAAVHSAATAVILLQHHLQLESGQKVLVEGAAGHVGTKLIQVAHTMGARVLTTSNPNDFDNLKRLGSDKTLDYHGNWQTSASGVDVIVDTSGKVALQENVNLLALGGKIGMITTPADVNATLESRSFYTTDKQLIGFVISHAELPQLQVAAKVLNDQFAQGNLLDDQVLVKSLSFAREAHELLQTGGVKEKLVLVPDGK</sequence>
<dbReference type="PANTHER" id="PTHR44154:SF1">
    <property type="entry name" value="QUINONE OXIDOREDUCTASE"/>
    <property type="match status" value="1"/>
</dbReference>
<accession>A0A4R5NQ56</accession>
<organism evidence="3 4">
    <name type="scientific">Secundilactobacillus malefermentans</name>
    <dbReference type="NCBI Taxonomy" id="176292"/>
    <lineage>
        <taxon>Bacteria</taxon>
        <taxon>Bacillati</taxon>
        <taxon>Bacillota</taxon>
        <taxon>Bacilli</taxon>
        <taxon>Lactobacillales</taxon>
        <taxon>Lactobacillaceae</taxon>
        <taxon>Secundilactobacillus</taxon>
    </lineage>
</organism>
<dbReference type="OrthoDB" id="9792162at2"/>
<comment type="caution">
    <text evidence="3">The sequence shown here is derived from an EMBL/GenBank/DDBJ whole genome shotgun (WGS) entry which is preliminary data.</text>
</comment>
<reference evidence="3 4" key="1">
    <citation type="journal article" date="2019" name="Appl. Microbiol. Biotechnol.">
        <title>Uncovering carbohydrate metabolism through a genotype-phenotype association study of 56 lactic acid bacteria genomes.</title>
        <authorList>
            <person name="Buron-Moles G."/>
            <person name="Chailyan A."/>
            <person name="Dolejs I."/>
            <person name="Forster J."/>
            <person name="Miks M.H."/>
        </authorList>
    </citation>
    <scope>NUCLEOTIDE SEQUENCE [LARGE SCALE GENOMIC DNA]</scope>
    <source>
        <strain evidence="3 4">ATCC 49373</strain>
    </source>
</reference>
<dbReference type="RefSeq" id="WP_010619069.1">
    <property type="nucleotide sequence ID" value="NZ_CP042371.1"/>
</dbReference>
<evidence type="ECO:0000256" key="1">
    <source>
        <dbReference type="ARBA" id="ARBA00022857"/>
    </source>
</evidence>
<dbReference type="EMBL" id="PUFO01000043">
    <property type="protein sequence ID" value="TDG78363.1"/>
    <property type="molecule type" value="Genomic_DNA"/>
</dbReference>
<dbReference type="GO" id="GO:0016491">
    <property type="term" value="F:oxidoreductase activity"/>
    <property type="evidence" value="ECO:0007669"/>
    <property type="project" value="InterPro"/>
</dbReference>
<evidence type="ECO:0000313" key="4">
    <source>
        <dbReference type="Proteomes" id="UP000294854"/>
    </source>
</evidence>
<dbReference type="SUPFAM" id="SSF51735">
    <property type="entry name" value="NAD(P)-binding Rossmann-fold domains"/>
    <property type="match status" value="1"/>
</dbReference>
<dbReference type="InterPro" id="IPR051603">
    <property type="entry name" value="Zinc-ADH_QOR/CCCR"/>
</dbReference>
<protein>
    <recommendedName>
        <fullName evidence="2">Enoyl reductase (ER) domain-containing protein</fullName>
    </recommendedName>
</protein>
<keyword evidence="4" id="KW-1185">Reference proteome</keyword>
<dbReference type="AlphaFoldDB" id="A0A4R5NQ56"/>
<gene>
    <name evidence="3" type="ORF">C5L31_000114</name>
</gene>
<dbReference type="PANTHER" id="PTHR44154">
    <property type="entry name" value="QUINONE OXIDOREDUCTASE"/>
    <property type="match status" value="1"/>
</dbReference>
<dbReference type="InterPro" id="IPR011032">
    <property type="entry name" value="GroES-like_sf"/>
</dbReference>
<dbReference type="Pfam" id="PF08240">
    <property type="entry name" value="ADH_N"/>
    <property type="match status" value="1"/>
</dbReference>
<dbReference type="Gene3D" id="3.90.180.10">
    <property type="entry name" value="Medium-chain alcohol dehydrogenases, catalytic domain"/>
    <property type="match status" value="1"/>
</dbReference>
<evidence type="ECO:0000259" key="2">
    <source>
        <dbReference type="SMART" id="SM00829"/>
    </source>
</evidence>
<dbReference type="SMART" id="SM00829">
    <property type="entry name" value="PKS_ER"/>
    <property type="match status" value="1"/>
</dbReference>
<feature type="domain" description="Enoyl reductase (ER)" evidence="2">
    <location>
        <begin position="10"/>
        <end position="316"/>
    </location>
</feature>
<dbReference type="InterPro" id="IPR036291">
    <property type="entry name" value="NAD(P)-bd_dom_sf"/>
</dbReference>
<evidence type="ECO:0000313" key="3">
    <source>
        <dbReference type="EMBL" id="TDG78363.1"/>
    </source>
</evidence>
<name>A0A4R5NQ56_9LACO</name>
<dbReference type="InterPro" id="IPR020843">
    <property type="entry name" value="ER"/>
</dbReference>
<dbReference type="InterPro" id="IPR013154">
    <property type="entry name" value="ADH-like_N"/>
</dbReference>
<keyword evidence="1" id="KW-0521">NADP</keyword>
<dbReference type="SUPFAM" id="SSF50129">
    <property type="entry name" value="GroES-like"/>
    <property type="match status" value="1"/>
</dbReference>
<proteinExistence type="predicted"/>
<dbReference type="Gene3D" id="3.40.50.720">
    <property type="entry name" value="NAD(P)-binding Rossmann-like Domain"/>
    <property type="match status" value="1"/>
</dbReference>
<dbReference type="InterPro" id="IPR013149">
    <property type="entry name" value="ADH-like_C"/>
</dbReference>
<dbReference type="STRING" id="1122149.FD44_GL000944"/>
<dbReference type="Proteomes" id="UP000294854">
    <property type="component" value="Unassembled WGS sequence"/>
</dbReference>